<sequence>MQKARPTMFRDVKMNMNWLTRGLNCRLWTDDLPLSHPNSGNAAVELPTELLRLIFFLCVEDPTLANRRQRCPPSWISITYVCRRWRTVALGFLQLWSIITPDLSPQWVTAFLKRSSYLPLHISFNVGPVHRESFRKRVKLGRKQRSTAAFSPLPGQTIKKILSHVPRMQKLQISGNGVDVIRILKSFDFERPVPLDSLTIRVRDGYVHNLSRNDTSETLIVPQTFLGGDVCQLRHLHCWSSLHLTFPSWVFKSISELTVSMDFSLNRLFVVLQQMPQLKALKITFIQRYFRMLDRGFTPVRLKSLSLLVLETCSLDLFIALSTYLLLSTDAHRHFTFTVPADCVGDNLWNRFVMSLKKEITSIAPTGIHGFHFKWQRETTCIRAWMMPVESPLSPSSWPPLDDRFSLEVRCTSFGCYHLHSSTVHEFTFHYLQELCVSLGQETAKDLSVEYITEDNALGRCRIPHPCWRTLFSGLPNVTTLRFGDGASDLLISASCGTIASRTRLGRGHLPNLRKVQVTQGHLCTKTLKSWIQHVLAQSVNMRSDLEIRIHVLSLLMGRQHQRSGVVSPSSSPWRSGGARDAKDNDKTSDVSESLLLFLLHWRSKRVCISELSLPEYERGSKDESDALELFERLLCMLDWEVVLDAGSDYY</sequence>
<name>A0AAD4M4G2_9AGAM</name>
<keyword evidence="3" id="KW-1185">Reference proteome</keyword>
<evidence type="ECO:0000313" key="3">
    <source>
        <dbReference type="Proteomes" id="UP001203297"/>
    </source>
</evidence>
<organism evidence="2 3">
    <name type="scientific">Multifurca ochricompacta</name>
    <dbReference type="NCBI Taxonomy" id="376703"/>
    <lineage>
        <taxon>Eukaryota</taxon>
        <taxon>Fungi</taxon>
        <taxon>Dikarya</taxon>
        <taxon>Basidiomycota</taxon>
        <taxon>Agaricomycotina</taxon>
        <taxon>Agaricomycetes</taxon>
        <taxon>Russulales</taxon>
        <taxon>Russulaceae</taxon>
        <taxon>Multifurca</taxon>
    </lineage>
</organism>
<evidence type="ECO:0000313" key="2">
    <source>
        <dbReference type="EMBL" id="KAI0299086.1"/>
    </source>
</evidence>
<feature type="compositionally biased region" description="Basic and acidic residues" evidence="1">
    <location>
        <begin position="578"/>
        <end position="587"/>
    </location>
</feature>
<reference evidence="2" key="1">
    <citation type="journal article" date="2022" name="New Phytol.">
        <title>Evolutionary transition to the ectomycorrhizal habit in the genomes of a hyperdiverse lineage of mushroom-forming fungi.</title>
        <authorList>
            <person name="Looney B."/>
            <person name="Miyauchi S."/>
            <person name="Morin E."/>
            <person name="Drula E."/>
            <person name="Courty P.E."/>
            <person name="Kohler A."/>
            <person name="Kuo A."/>
            <person name="LaButti K."/>
            <person name="Pangilinan J."/>
            <person name="Lipzen A."/>
            <person name="Riley R."/>
            <person name="Andreopoulos W."/>
            <person name="He G."/>
            <person name="Johnson J."/>
            <person name="Nolan M."/>
            <person name="Tritt A."/>
            <person name="Barry K.W."/>
            <person name="Grigoriev I.V."/>
            <person name="Nagy L.G."/>
            <person name="Hibbett D."/>
            <person name="Henrissat B."/>
            <person name="Matheny P.B."/>
            <person name="Labbe J."/>
            <person name="Martin F.M."/>
        </authorList>
    </citation>
    <scope>NUCLEOTIDE SEQUENCE</scope>
    <source>
        <strain evidence="2">BPL690</strain>
    </source>
</reference>
<feature type="region of interest" description="Disordered" evidence="1">
    <location>
        <begin position="564"/>
        <end position="587"/>
    </location>
</feature>
<accession>A0AAD4M4G2</accession>
<gene>
    <name evidence="2" type="ORF">B0F90DRAFT_1926244</name>
</gene>
<dbReference type="EMBL" id="WTXG01000024">
    <property type="protein sequence ID" value="KAI0299086.1"/>
    <property type="molecule type" value="Genomic_DNA"/>
</dbReference>
<dbReference type="AlphaFoldDB" id="A0AAD4M4G2"/>
<evidence type="ECO:0000256" key="1">
    <source>
        <dbReference type="SAM" id="MobiDB-lite"/>
    </source>
</evidence>
<protein>
    <recommendedName>
        <fullName evidence="4">F-box domain-containing protein</fullName>
    </recommendedName>
</protein>
<comment type="caution">
    <text evidence="2">The sequence shown here is derived from an EMBL/GenBank/DDBJ whole genome shotgun (WGS) entry which is preliminary data.</text>
</comment>
<proteinExistence type="predicted"/>
<evidence type="ECO:0008006" key="4">
    <source>
        <dbReference type="Google" id="ProtNLM"/>
    </source>
</evidence>
<dbReference type="Proteomes" id="UP001203297">
    <property type="component" value="Unassembled WGS sequence"/>
</dbReference>
<feature type="compositionally biased region" description="Polar residues" evidence="1">
    <location>
        <begin position="564"/>
        <end position="574"/>
    </location>
</feature>